<sequence length="216" mass="24889">MSAYYDLYETPSPDGKEDKKSLHARICPKRTYTRKEFVEHVAMFQHLPKNMIGAALDACIDDLCDLLADGNIVELGELGFFSTSLKCLRETDDEKKKIRSESVRFQNVHLRISSTFRRNIKSAMTLERTHSATKKPKNGKATTEEMRKEKLTLFLQQNVCINKNEYIRLSGLTRHAAIDELNKFIVQGFLRRRGMGKSTVYVRQEEMPAQENTIHS</sequence>
<protein>
    <recommendedName>
        <fullName evidence="3">HU domain-containing protein</fullName>
    </recommendedName>
</protein>
<dbReference type="AlphaFoldDB" id="E6SQB5"/>
<dbReference type="HOGENOM" id="CLU_078159_2_0_10"/>
<dbReference type="InterPro" id="IPR041607">
    <property type="entry name" value="HU-HIG"/>
</dbReference>
<evidence type="ECO:0000256" key="1">
    <source>
        <dbReference type="ARBA" id="ARBA00023125"/>
    </source>
</evidence>
<reference evidence="4 5" key="2">
    <citation type="journal article" date="2011" name="Stand. Genomic Sci.">
        <title>Complete genome sequence of Bacteroides helcogenes type strain (P 36-108).</title>
        <authorList>
            <person name="Pati A."/>
            <person name="Gronow S."/>
            <person name="Zeytun A."/>
            <person name="Lapidus A."/>
            <person name="Nolan M."/>
            <person name="Hammon N."/>
            <person name="Deshpande S."/>
            <person name="Cheng J.F."/>
            <person name="Tapia R."/>
            <person name="Han C."/>
            <person name="Goodwin L."/>
            <person name="Pitluck S."/>
            <person name="Liolios K."/>
            <person name="Pagani I."/>
            <person name="Ivanova N."/>
            <person name="Mavromatis K."/>
            <person name="Chen A."/>
            <person name="Palaniappan K."/>
            <person name="Land M."/>
            <person name="Hauser L."/>
            <person name="Chang Y.J."/>
            <person name="Jeffries C.D."/>
            <person name="Detter J.C."/>
            <person name="Brambilla E."/>
            <person name="Rohde M."/>
            <person name="Goker M."/>
            <person name="Woyke T."/>
            <person name="Bristow J."/>
            <person name="Eisen J.A."/>
            <person name="Markowitz V."/>
            <person name="Hugenholtz P."/>
            <person name="Kyrpides N.C."/>
            <person name="Klenk H.P."/>
            <person name="Lucas S."/>
        </authorList>
    </citation>
    <scope>NUCLEOTIDE SEQUENCE [LARGE SCALE GENOMIC DNA]</scope>
    <source>
        <strain evidence="5">ATCC 35417 / DSM 20613 / JCM 6297 / CCUG 15421 / P 36-108</strain>
    </source>
</reference>
<dbReference type="Proteomes" id="UP000008630">
    <property type="component" value="Chromosome"/>
</dbReference>
<dbReference type="GO" id="GO:0003677">
    <property type="term" value="F:DNA binding"/>
    <property type="evidence" value="ECO:0007669"/>
    <property type="project" value="UniProtKB-KW"/>
</dbReference>
<proteinExistence type="predicted"/>
<dbReference type="STRING" id="693979.Bache_1997"/>
<evidence type="ECO:0000256" key="2">
    <source>
        <dbReference type="SAM" id="MobiDB-lite"/>
    </source>
</evidence>
<evidence type="ECO:0000313" key="5">
    <source>
        <dbReference type="Proteomes" id="UP000008630"/>
    </source>
</evidence>
<dbReference type="eggNOG" id="COG0776">
    <property type="taxonomic scope" value="Bacteria"/>
</dbReference>
<organism evidence="4 5">
    <name type="scientific">Bacteroides helcogenes (strain ATCC 35417 / DSM 20613 / JCM 6297 / CCUG 15421 / P 36-108)</name>
    <dbReference type="NCBI Taxonomy" id="693979"/>
    <lineage>
        <taxon>Bacteria</taxon>
        <taxon>Pseudomonadati</taxon>
        <taxon>Bacteroidota</taxon>
        <taxon>Bacteroidia</taxon>
        <taxon>Bacteroidales</taxon>
        <taxon>Bacteroidaceae</taxon>
        <taxon>Bacteroides</taxon>
    </lineage>
</organism>
<dbReference type="EMBL" id="CP002352">
    <property type="protein sequence ID" value="ADV43974.1"/>
    <property type="molecule type" value="Genomic_DNA"/>
</dbReference>
<feature type="domain" description="HU" evidence="3">
    <location>
        <begin position="1"/>
        <end position="128"/>
    </location>
</feature>
<dbReference type="OrthoDB" id="1046936at2"/>
<accession>E6SQB5</accession>
<reference key="1">
    <citation type="submission" date="2010-11" db="EMBL/GenBank/DDBJ databases">
        <title>The complete genome of Bacteroides helcogenes P 36-108.</title>
        <authorList>
            <consortium name="US DOE Joint Genome Institute (JGI-PGF)"/>
            <person name="Lucas S."/>
            <person name="Copeland A."/>
            <person name="Lapidus A."/>
            <person name="Bruce D."/>
            <person name="Goodwin L."/>
            <person name="Pitluck S."/>
            <person name="Kyrpides N."/>
            <person name="Mavromatis K."/>
            <person name="Ivanova N."/>
            <person name="Zeytun A."/>
            <person name="Brettin T."/>
            <person name="Detter J.C."/>
            <person name="Tapia R."/>
            <person name="Han C."/>
            <person name="Land M."/>
            <person name="Hauser L."/>
            <person name="Markowitz V."/>
            <person name="Cheng J.-F."/>
            <person name="Hugenholtz P."/>
            <person name="Woyke T."/>
            <person name="Wu D."/>
            <person name="Gronow S."/>
            <person name="Wellnitz S."/>
            <person name="Brambilla E."/>
            <person name="Klenk H.-P."/>
            <person name="Eisen J.A."/>
        </authorList>
    </citation>
    <scope>NUCLEOTIDE SEQUENCE</scope>
    <source>
        <strain>P 36-108</strain>
    </source>
</reference>
<dbReference type="Gene3D" id="4.10.520.10">
    <property type="entry name" value="IHF-like DNA-binding proteins"/>
    <property type="match status" value="1"/>
</dbReference>
<gene>
    <name evidence="4" type="ordered locus">Bache_1997</name>
</gene>
<dbReference type="PATRIC" id="fig|693979.3.peg.2105"/>
<evidence type="ECO:0000259" key="3">
    <source>
        <dbReference type="Pfam" id="PF18291"/>
    </source>
</evidence>
<dbReference type="SUPFAM" id="SSF47729">
    <property type="entry name" value="IHF-like DNA-binding proteins"/>
    <property type="match status" value="1"/>
</dbReference>
<dbReference type="InterPro" id="IPR010992">
    <property type="entry name" value="IHF-like_DNA-bd_dom_sf"/>
</dbReference>
<dbReference type="RefSeq" id="WP_013547567.1">
    <property type="nucleotide sequence ID" value="NC_014933.1"/>
</dbReference>
<feature type="region of interest" description="Disordered" evidence="2">
    <location>
        <begin position="1"/>
        <end position="20"/>
    </location>
</feature>
<keyword evidence="1" id="KW-0238">DNA-binding</keyword>
<evidence type="ECO:0000313" key="4">
    <source>
        <dbReference type="EMBL" id="ADV43974.1"/>
    </source>
</evidence>
<dbReference type="Pfam" id="PF18291">
    <property type="entry name" value="HU-HIG"/>
    <property type="match status" value="1"/>
</dbReference>
<keyword evidence="5" id="KW-1185">Reference proteome</keyword>
<name>E6SQB5_BACT6</name>
<dbReference type="KEGG" id="bhl:Bache_1997"/>